<gene>
    <name evidence="1" type="ORF">BN2614_LOCUS1</name>
</gene>
<sequence>MDCLNWPDCETPECLVPPSSNSSRFAKMDSLKADLSNDQFPKNMFSIINL</sequence>
<reference evidence="1 2" key="1">
    <citation type="submission" date="2018-10" db="EMBL/GenBank/DDBJ databases">
        <authorList>
            <person name="Ekblom R."/>
            <person name="Jareborg N."/>
        </authorList>
    </citation>
    <scope>NUCLEOTIDE SEQUENCE [LARGE SCALE GENOMIC DNA]</scope>
    <source>
        <tissue evidence="1">Muscle</tissue>
    </source>
</reference>
<accession>A0A9X9LCB4</accession>
<evidence type="ECO:0000313" key="2">
    <source>
        <dbReference type="Proteomes" id="UP000269945"/>
    </source>
</evidence>
<dbReference type="Proteomes" id="UP000269945">
    <property type="component" value="Unassembled WGS sequence"/>
</dbReference>
<dbReference type="EMBL" id="CYRY02000281">
    <property type="protein sequence ID" value="VCW49292.1"/>
    <property type="molecule type" value="Genomic_DNA"/>
</dbReference>
<protein>
    <submittedName>
        <fullName evidence="1">Uncharacterized protein</fullName>
    </submittedName>
</protein>
<keyword evidence="2" id="KW-1185">Reference proteome</keyword>
<name>A0A9X9LCB4_GULGU</name>
<comment type="caution">
    <text evidence="1">The sequence shown here is derived from an EMBL/GenBank/DDBJ whole genome shotgun (WGS) entry which is preliminary data.</text>
</comment>
<dbReference type="AlphaFoldDB" id="A0A9X9LCB4"/>
<organism evidence="1 2">
    <name type="scientific">Gulo gulo</name>
    <name type="common">Wolverine</name>
    <name type="synonym">Gluton</name>
    <dbReference type="NCBI Taxonomy" id="48420"/>
    <lineage>
        <taxon>Eukaryota</taxon>
        <taxon>Metazoa</taxon>
        <taxon>Chordata</taxon>
        <taxon>Craniata</taxon>
        <taxon>Vertebrata</taxon>
        <taxon>Euteleostomi</taxon>
        <taxon>Mammalia</taxon>
        <taxon>Eutheria</taxon>
        <taxon>Laurasiatheria</taxon>
        <taxon>Carnivora</taxon>
        <taxon>Caniformia</taxon>
        <taxon>Musteloidea</taxon>
        <taxon>Mustelidae</taxon>
        <taxon>Guloninae</taxon>
        <taxon>Gulo</taxon>
    </lineage>
</organism>
<proteinExistence type="predicted"/>
<evidence type="ECO:0000313" key="1">
    <source>
        <dbReference type="EMBL" id="VCW49292.1"/>
    </source>
</evidence>